<evidence type="ECO:0000256" key="9">
    <source>
        <dbReference type="ARBA" id="ARBA00064420"/>
    </source>
</evidence>
<name>A0A483CSE8_9EURY</name>
<gene>
    <name evidence="12" type="ORF">CUJ86_08195</name>
</gene>
<dbReference type="EMBL" id="PGCL01000003">
    <property type="protein sequence ID" value="TAJ44015.1"/>
    <property type="molecule type" value="Genomic_DNA"/>
</dbReference>
<dbReference type="InterPro" id="IPR037294">
    <property type="entry name" value="ABC_BtuC-like"/>
</dbReference>
<keyword evidence="5 11" id="KW-0812">Transmembrane</keyword>
<feature type="transmembrane region" description="Helical" evidence="11">
    <location>
        <begin position="343"/>
        <end position="363"/>
    </location>
</feature>
<dbReference type="Pfam" id="PF01032">
    <property type="entry name" value="FecCD"/>
    <property type="match status" value="1"/>
</dbReference>
<proteinExistence type="inferred from homology"/>
<dbReference type="Proteomes" id="UP000292580">
    <property type="component" value="Unassembled WGS sequence"/>
</dbReference>
<dbReference type="PANTHER" id="PTHR30472:SF25">
    <property type="entry name" value="ABC TRANSPORTER PERMEASE PROTEIN MJ0876-RELATED"/>
    <property type="match status" value="1"/>
</dbReference>
<comment type="similarity">
    <text evidence="2">Belongs to the binding-protein-dependent transport system permease family. FecCD subfamily.</text>
</comment>
<feature type="transmembrane region" description="Helical" evidence="11">
    <location>
        <begin position="120"/>
        <end position="140"/>
    </location>
</feature>
<keyword evidence="6 11" id="KW-1133">Transmembrane helix</keyword>
<evidence type="ECO:0000313" key="13">
    <source>
        <dbReference type="Proteomes" id="UP000292580"/>
    </source>
</evidence>
<keyword evidence="3" id="KW-0813">Transport</keyword>
<feature type="transmembrane region" description="Helical" evidence="11">
    <location>
        <begin position="186"/>
        <end position="207"/>
    </location>
</feature>
<organism evidence="12 13">
    <name type="scientific">Methanofollis fontis</name>
    <dbReference type="NCBI Taxonomy" id="2052832"/>
    <lineage>
        <taxon>Archaea</taxon>
        <taxon>Methanobacteriati</taxon>
        <taxon>Methanobacteriota</taxon>
        <taxon>Stenosarchaea group</taxon>
        <taxon>Methanomicrobia</taxon>
        <taxon>Methanomicrobiales</taxon>
        <taxon>Methanomicrobiaceae</taxon>
        <taxon>Methanofollis</taxon>
    </lineage>
</organism>
<evidence type="ECO:0000256" key="2">
    <source>
        <dbReference type="ARBA" id="ARBA00007935"/>
    </source>
</evidence>
<evidence type="ECO:0000256" key="1">
    <source>
        <dbReference type="ARBA" id="ARBA00004651"/>
    </source>
</evidence>
<dbReference type="RefSeq" id="WP_130647079.1">
    <property type="nucleotide sequence ID" value="NZ_PGCL01000003.1"/>
</dbReference>
<feature type="transmembrane region" description="Helical" evidence="11">
    <location>
        <begin position="228"/>
        <end position="247"/>
    </location>
</feature>
<dbReference type="FunFam" id="1.10.3470.10:FF:000001">
    <property type="entry name" value="Vitamin B12 ABC transporter permease BtuC"/>
    <property type="match status" value="1"/>
</dbReference>
<feature type="transmembrane region" description="Helical" evidence="11">
    <location>
        <begin position="152"/>
        <end position="174"/>
    </location>
</feature>
<comment type="function">
    <text evidence="8">Required for corrinoid utilization. Probably part of the ABC transporter complex BtuCDF involved in cobalamin (vitamin B12) import. Probably involved in the translocation of the substrate across the membrane.</text>
</comment>
<evidence type="ECO:0000256" key="10">
    <source>
        <dbReference type="ARBA" id="ARBA00071366"/>
    </source>
</evidence>
<evidence type="ECO:0000256" key="3">
    <source>
        <dbReference type="ARBA" id="ARBA00022448"/>
    </source>
</evidence>
<reference evidence="12 13" key="1">
    <citation type="submission" date="2017-11" db="EMBL/GenBank/DDBJ databases">
        <title>Isolation and Characterization of Methanofollis Species from Methane Seep Offshore SW Taiwan.</title>
        <authorList>
            <person name="Teng N.-H."/>
            <person name="Lai M.-C."/>
            <person name="Chen S.-C."/>
        </authorList>
    </citation>
    <scope>NUCLEOTIDE SEQUENCE [LARGE SCALE GENOMIC DNA]</scope>
    <source>
        <strain evidence="12 13">FWC-SCC2</strain>
    </source>
</reference>
<evidence type="ECO:0000256" key="5">
    <source>
        <dbReference type="ARBA" id="ARBA00022692"/>
    </source>
</evidence>
<feature type="transmembrane region" description="Helical" evidence="11">
    <location>
        <begin position="274"/>
        <end position="301"/>
    </location>
</feature>
<dbReference type="CDD" id="cd06550">
    <property type="entry name" value="TM_ABC_iron-siderophores_like"/>
    <property type="match status" value="1"/>
</dbReference>
<dbReference type="AlphaFoldDB" id="A0A483CSE8"/>
<dbReference type="SUPFAM" id="SSF81345">
    <property type="entry name" value="ABC transporter involved in vitamin B12 uptake, BtuC"/>
    <property type="match status" value="1"/>
</dbReference>
<dbReference type="InterPro" id="IPR000522">
    <property type="entry name" value="ABC_transptr_permease_BtuC"/>
</dbReference>
<evidence type="ECO:0000313" key="12">
    <source>
        <dbReference type="EMBL" id="TAJ44015.1"/>
    </source>
</evidence>
<evidence type="ECO:0000256" key="11">
    <source>
        <dbReference type="SAM" id="Phobius"/>
    </source>
</evidence>
<sequence length="368" mass="38656">MHLAHGEIPEEYLRYTGRKVAVICGGFVLLLLVFIYSIAVGAVGIPPADVVSVLVSGMLERLGLPALAASAPAMYDRIIWEIRLPQALAGVIAGLGLAVAGVAMQSILRNPLGSPSTLGIANAAAFGAAFAVMVLGAGTMQSTGATAVTISNPYITTTVAFVFSMLATFVILGISRIRRASPEVMVLAGVALSSLFTAGTMFLQFFADDTQLAAMVFWTFGDLGRASWSEIWIMGAVALLGAVYFYANSWNYNAIDAGDETAKGLGVGVERLRLAGMLVSSLLTAVIVAFLGVIGFVGLICPHIMRRIVGDDHRFLIPATCIAGAVLLIASDTAARLMLAPHILPVSILTAFMGAPVFLYLLIRGYTR</sequence>
<evidence type="ECO:0000256" key="8">
    <source>
        <dbReference type="ARBA" id="ARBA00053891"/>
    </source>
</evidence>
<comment type="subunit">
    <text evidence="9">The complex is composed of two ATP-binding proteins (BtuD), two transmembrane proteins (BtuC) and a solute-binding protein (BtuF).</text>
</comment>
<feature type="transmembrane region" description="Helical" evidence="11">
    <location>
        <begin position="87"/>
        <end position="108"/>
    </location>
</feature>
<dbReference type="GO" id="GO:0033214">
    <property type="term" value="P:siderophore-iron import into cell"/>
    <property type="evidence" value="ECO:0007669"/>
    <property type="project" value="TreeGrafter"/>
</dbReference>
<comment type="subcellular location">
    <subcellularLocation>
        <location evidence="1">Cell membrane</location>
        <topology evidence="1">Multi-pass membrane protein</topology>
    </subcellularLocation>
</comment>
<keyword evidence="7 11" id="KW-0472">Membrane</keyword>
<dbReference type="OrthoDB" id="27848at2157"/>
<dbReference type="GO" id="GO:0022857">
    <property type="term" value="F:transmembrane transporter activity"/>
    <property type="evidence" value="ECO:0007669"/>
    <property type="project" value="InterPro"/>
</dbReference>
<dbReference type="Gene3D" id="1.10.3470.10">
    <property type="entry name" value="ABC transporter involved in vitamin B12 uptake, BtuC"/>
    <property type="match status" value="1"/>
</dbReference>
<keyword evidence="4" id="KW-1003">Cell membrane</keyword>
<keyword evidence="13" id="KW-1185">Reference proteome</keyword>
<dbReference type="PANTHER" id="PTHR30472">
    <property type="entry name" value="FERRIC ENTEROBACTIN TRANSPORT SYSTEM PERMEASE PROTEIN"/>
    <property type="match status" value="1"/>
</dbReference>
<comment type="caution">
    <text evidence="12">The sequence shown here is derived from an EMBL/GenBank/DDBJ whole genome shotgun (WGS) entry which is preliminary data.</text>
</comment>
<protein>
    <recommendedName>
        <fullName evidence="10">Cobalamin import system permease protein BtuC</fullName>
    </recommendedName>
</protein>
<feature type="transmembrane region" description="Helical" evidence="11">
    <location>
        <begin position="313"/>
        <end position="331"/>
    </location>
</feature>
<feature type="transmembrane region" description="Helical" evidence="11">
    <location>
        <begin position="20"/>
        <end position="45"/>
    </location>
</feature>
<evidence type="ECO:0000256" key="7">
    <source>
        <dbReference type="ARBA" id="ARBA00023136"/>
    </source>
</evidence>
<evidence type="ECO:0000256" key="4">
    <source>
        <dbReference type="ARBA" id="ARBA00022475"/>
    </source>
</evidence>
<dbReference type="GO" id="GO:0005886">
    <property type="term" value="C:plasma membrane"/>
    <property type="evidence" value="ECO:0007669"/>
    <property type="project" value="UniProtKB-SubCell"/>
</dbReference>
<evidence type="ECO:0000256" key="6">
    <source>
        <dbReference type="ARBA" id="ARBA00022989"/>
    </source>
</evidence>
<accession>A0A483CSE8</accession>